<dbReference type="Gene3D" id="3.30.60.90">
    <property type="match status" value="1"/>
</dbReference>
<organism evidence="5 6">
    <name type="scientific">Acorus gramineus</name>
    <name type="common">Dwarf sweet flag</name>
    <dbReference type="NCBI Taxonomy" id="55184"/>
    <lineage>
        <taxon>Eukaryota</taxon>
        <taxon>Viridiplantae</taxon>
        <taxon>Streptophyta</taxon>
        <taxon>Embryophyta</taxon>
        <taxon>Tracheophyta</taxon>
        <taxon>Spermatophyta</taxon>
        <taxon>Magnoliopsida</taxon>
        <taxon>Liliopsida</taxon>
        <taxon>Acoraceae</taxon>
        <taxon>Acorus</taxon>
    </lineage>
</organism>
<dbReference type="Proteomes" id="UP001179952">
    <property type="component" value="Unassembled WGS sequence"/>
</dbReference>
<gene>
    <name evidence="5" type="ORF">QJS04_geneDACA002339</name>
</gene>
<dbReference type="EMBL" id="JAUJYN010000011">
    <property type="protein sequence ID" value="KAK1261206.1"/>
    <property type="molecule type" value="Genomic_DNA"/>
</dbReference>
<feature type="compositionally biased region" description="Basic and acidic residues" evidence="4">
    <location>
        <begin position="1"/>
        <end position="15"/>
    </location>
</feature>
<evidence type="ECO:0000313" key="5">
    <source>
        <dbReference type="EMBL" id="KAK1261206.1"/>
    </source>
</evidence>
<dbReference type="PANTHER" id="PTHR15898">
    <property type="entry name" value="BIFUNCTIONAL APOPTOSIS REGULATOR"/>
    <property type="match status" value="1"/>
</dbReference>
<protein>
    <submittedName>
        <fullName evidence="5">E3 ubiquitin-protein ligase PRT1</fullName>
    </submittedName>
</protein>
<keyword evidence="6" id="KW-1185">Reference proteome</keyword>
<dbReference type="GO" id="GO:0043161">
    <property type="term" value="P:proteasome-mediated ubiquitin-dependent protein catabolic process"/>
    <property type="evidence" value="ECO:0007669"/>
    <property type="project" value="TreeGrafter"/>
</dbReference>
<keyword evidence="1" id="KW-0479">Metal-binding</keyword>
<comment type="caution">
    <text evidence="5">The sequence shown here is derived from an EMBL/GenBank/DDBJ whole genome shotgun (WGS) entry which is preliminary data.</text>
</comment>
<dbReference type="PANTHER" id="PTHR15898:SF13">
    <property type="entry name" value="BIFUNCTIONAL APOPTOSIS REGULATOR"/>
    <property type="match status" value="1"/>
</dbReference>
<sequence>MEEETAKEAPTKVEDQTLDSMDDTGDDGIDKAFQCFICLDLLYKPVVLEEEKKNECFSPQLVDGLIIKTGRELAVYCEDCVHTLVSGALRCQVCQSCHPGGFPKKNMLGEKMQFSSNNIMHVMLVLPMTGKRYKCIDCVESIGFDLCGDCYESCSKLPGRFNQQHTPDHRFELDWSHYGVVIQSAGHTEIVLHHEEEVDEDLNDPVP</sequence>
<dbReference type="GO" id="GO:0061630">
    <property type="term" value="F:ubiquitin protein ligase activity"/>
    <property type="evidence" value="ECO:0007669"/>
    <property type="project" value="TreeGrafter"/>
</dbReference>
<proteinExistence type="predicted"/>
<name>A0AAV9AAQ4_ACOGR</name>
<feature type="region of interest" description="Disordered" evidence="4">
    <location>
        <begin position="1"/>
        <end position="23"/>
    </location>
</feature>
<dbReference type="GO" id="GO:0008270">
    <property type="term" value="F:zinc ion binding"/>
    <property type="evidence" value="ECO:0007669"/>
    <property type="project" value="UniProtKB-KW"/>
</dbReference>
<dbReference type="AlphaFoldDB" id="A0AAV9AAQ4"/>
<keyword evidence="2" id="KW-0863">Zinc-finger</keyword>
<evidence type="ECO:0000256" key="4">
    <source>
        <dbReference type="SAM" id="MobiDB-lite"/>
    </source>
</evidence>
<evidence type="ECO:0000256" key="2">
    <source>
        <dbReference type="ARBA" id="ARBA00022771"/>
    </source>
</evidence>
<keyword evidence="3" id="KW-0862">Zinc</keyword>
<evidence type="ECO:0000256" key="1">
    <source>
        <dbReference type="ARBA" id="ARBA00022723"/>
    </source>
</evidence>
<reference evidence="5" key="2">
    <citation type="submission" date="2023-06" db="EMBL/GenBank/DDBJ databases">
        <authorList>
            <person name="Ma L."/>
            <person name="Liu K.-W."/>
            <person name="Li Z."/>
            <person name="Hsiao Y.-Y."/>
            <person name="Qi Y."/>
            <person name="Fu T."/>
            <person name="Tang G."/>
            <person name="Zhang D."/>
            <person name="Sun W.-H."/>
            <person name="Liu D.-K."/>
            <person name="Li Y."/>
            <person name="Chen G.-Z."/>
            <person name="Liu X.-D."/>
            <person name="Liao X.-Y."/>
            <person name="Jiang Y.-T."/>
            <person name="Yu X."/>
            <person name="Hao Y."/>
            <person name="Huang J."/>
            <person name="Zhao X.-W."/>
            <person name="Ke S."/>
            <person name="Chen Y.-Y."/>
            <person name="Wu W.-L."/>
            <person name="Hsu J.-L."/>
            <person name="Lin Y.-F."/>
            <person name="Huang M.-D."/>
            <person name="Li C.-Y."/>
            <person name="Huang L."/>
            <person name="Wang Z.-W."/>
            <person name="Zhao X."/>
            <person name="Zhong W.-Y."/>
            <person name="Peng D.-H."/>
            <person name="Ahmad S."/>
            <person name="Lan S."/>
            <person name="Zhang J.-S."/>
            <person name="Tsai W.-C."/>
            <person name="Van De Peer Y."/>
            <person name="Liu Z.-J."/>
        </authorList>
    </citation>
    <scope>NUCLEOTIDE SEQUENCE</scope>
    <source>
        <strain evidence="5">SCP</strain>
        <tissue evidence="5">Leaves</tissue>
    </source>
</reference>
<dbReference type="InterPro" id="IPR043145">
    <property type="entry name" value="Znf_ZZ_sf"/>
</dbReference>
<evidence type="ECO:0000256" key="3">
    <source>
        <dbReference type="ARBA" id="ARBA00022833"/>
    </source>
</evidence>
<dbReference type="SUPFAM" id="SSF57850">
    <property type="entry name" value="RING/U-box"/>
    <property type="match status" value="1"/>
</dbReference>
<evidence type="ECO:0000313" key="6">
    <source>
        <dbReference type="Proteomes" id="UP001179952"/>
    </source>
</evidence>
<reference evidence="5" key="1">
    <citation type="journal article" date="2023" name="Nat. Commun.">
        <title>Diploid and tetraploid genomes of Acorus and the evolution of monocots.</title>
        <authorList>
            <person name="Ma L."/>
            <person name="Liu K.W."/>
            <person name="Li Z."/>
            <person name="Hsiao Y.Y."/>
            <person name="Qi Y."/>
            <person name="Fu T."/>
            <person name="Tang G.D."/>
            <person name="Zhang D."/>
            <person name="Sun W.H."/>
            <person name="Liu D.K."/>
            <person name="Li Y."/>
            <person name="Chen G.Z."/>
            <person name="Liu X.D."/>
            <person name="Liao X.Y."/>
            <person name="Jiang Y.T."/>
            <person name="Yu X."/>
            <person name="Hao Y."/>
            <person name="Huang J."/>
            <person name="Zhao X.W."/>
            <person name="Ke S."/>
            <person name="Chen Y.Y."/>
            <person name="Wu W.L."/>
            <person name="Hsu J.L."/>
            <person name="Lin Y.F."/>
            <person name="Huang M.D."/>
            <person name="Li C.Y."/>
            <person name="Huang L."/>
            <person name="Wang Z.W."/>
            <person name="Zhao X."/>
            <person name="Zhong W.Y."/>
            <person name="Peng D.H."/>
            <person name="Ahmad S."/>
            <person name="Lan S."/>
            <person name="Zhang J.S."/>
            <person name="Tsai W.C."/>
            <person name="Van de Peer Y."/>
            <person name="Liu Z.J."/>
        </authorList>
    </citation>
    <scope>NUCLEOTIDE SEQUENCE</scope>
    <source>
        <strain evidence="5">SCP</strain>
    </source>
</reference>
<accession>A0AAV9AAQ4</accession>